<accession>A0A316A1U7</accession>
<dbReference type="AlphaFoldDB" id="A0A316A1U7"/>
<reference evidence="1 2" key="1">
    <citation type="submission" date="2018-03" db="EMBL/GenBank/DDBJ databases">
        <title>Genomic Encyclopedia of Archaeal and Bacterial Type Strains, Phase II (KMG-II): from individual species to whole genera.</title>
        <authorList>
            <person name="Goeker M."/>
        </authorList>
    </citation>
    <scope>NUCLEOTIDE SEQUENCE [LARGE SCALE GENOMIC DNA]</scope>
    <source>
        <strain evidence="1 2">DSM 28229</strain>
    </source>
</reference>
<dbReference type="Pfam" id="PF14054">
    <property type="entry name" value="DUF4249"/>
    <property type="match status" value="1"/>
</dbReference>
<proteinExistence type="predicted"/>
<dbReference type="RefSeq" id="WP_109615209.1">
    <property type="nucleotide sequence ID" value="NZ_QGDO01000001.1"/>
</dbReference>
<dbReference type="EMBL" id="QGDO01000001">
    <property type="protein sequence ID" value="PWJ43667.1"/>
    <property type="molecule type" value="Genomic_DNA"/>
</dbReference>
<gene>
    <name evidence="1" type="ORF">BC781_10113</name>
</gene>
<sequence>MKHPYLILSIFIITFFNSCEQLIDLKLTSIPPIPVVDAWIYSDSVFAYISETTPYDNNNNTPLLDVDYIKLEVGNNSIYLNKIETGKYGVKLSETPPSFTPINLEIKVKDNTFISASNSLPSKVAIDSTYTVYKPQGGIWGSGYYITILFEDIFEEENFYRIKIFNNGIELTANNILLESDINKNGVQIPYELPYAFSLNDSVEVELLSLSKSSYQYLVSLDQLSAIGSPSQSTPENPPFNVKGDAIGFFGAATKDQNKLRIHVENDSSVFSN</sequence>
<organism evidence="1 2">
    <name type="scientific">Sediminitomix flava</name>
    <dbReference type="NCBI Taxonomy" id="379075"/>
    <lineage>
        <taxon>Bacteria</taxon>
        <taxon>Pseudomonadati</taxon>
        <taxon>Bacteroidota</taxon>
        <taxon>Cytophagia</taxon>
        <taxon>Cytophagales</taxon>
        <taxon>Flammeovirgaceae</taxon>
        <taxon>Sediminitomix</taxon>
    </lineage>
</organism>
<protein>
    <submittedName>
        <fullName evidence="1">Uncharacterized protein DUF4249</fullName>
    </submittedName>
</protein>
<evidence type="ECO:0000313" key="2">
    <source>
        <dbReference type="Proteomes" id="UP000245535"/>
    </source>
</evidence>
<comment type="caution">
    <text evidence="1">The sequence shown here is derived from an EMBL/GenBank/DDBJ whole genome shotgun (WGS) entry which is preliminary data.</text>
</comment>
<keyword evidence="2" id="KW-1185">Reference proteome</keyword>
<name>A0A316A1U7_SEDFL</name>
<dbReference type="Proteomes" id="UP000245535">
    <property type="component" value="Unassembled WGS sequence"/>
</dbReference>
<dbReference type="InterPro" id="IPR025345">
    <property type="entry name" value="DUF4249"/>
</dbReference>
<dbReference type="OrthoDB" id="922982at2"/>
<evidence type="ECO:0000313" key="1">
    <source>
        <dbReference type="EMBL" id="PWJ43667.1"/>
    </source>
</evidence>